<evidence type="ECO:0000313" key="2">
    <source>
        <dbReference type="EMBL" id="GBP13988.1"/>
    </source>
</evidence>
<keyword evidence="3" id="KW-1185">Reference proteome</keyword>
<accession>A0A4C1TKT2</accession>
<proteinExistence type="predicted"/>
<reference evidence="2 3" key="1">
    <citation type="journal article" date="2019" name="Commun. Biol.">
        <title>The bagworm genome reveals a unique fibroin gene that provides high tensile strength.</title>
        <authorList>
            <person name="Kono N."/>
            <person name="Nakamura H."/>
            <person name="Ohtoshi R."/>
            <person name="Tomita M."/>
            <person name="Numata K."/>
            <person name="Arakawa K."/>
        </authorList>
    </citation>
    <scope>NUCLEOTIDE SEQUENCE [LARGE SCALE GENOMIC DNA]</scope>
</reference>
<name>A0A4C1TKT2_EUMVA</name>
<evidence type="ECO:0000313" key="3">
    <source>
        <dbReference type="Proteomes" id="UP000299102"/>
    </source>
</evidence>
<sequence length="164" mass="18372">MTSRGIGQAFVSFFLGHSPTSRAGGKFASSVNISGACDTNRRAGNMFTANNTETRKEVCPASRSWHEVCAPVVVRRTCRAPPRHVTRPTRTGPNSGEECRPSSHWELADNDRRSQCDGKAHDGWFDGLIWLKLKINLSLRPWPEFKLNNIDIRRQHTDRAVIGD</sequence>
<organism evidence="2 3">
    <name type="scientific">Eumeta variegata</name>
    <name type="common">Bagworm moth</name>
    <name type="synonym">Eumeta japonica</name>
    <dbReference type="NCBI Taxonomy" id="151549"/>
    <lineage>
        <taxon>Eukaryota</taxon>
        <taxon>Metazoa</taxon>
        <taxon>Ecdysozoa</taxon>
        <taxon>Arthropoda</taxon>
        <taxon>Hexapoda</taxon>
        <taxon>Insecta</taxon>
        <taxon>Pterygota</taxon>
        <taxon>Neoptera</taxon>
        <taxon>Endopterygota</taxon>
        <taxon>Lepidoptera</taxon>
        <taxon>Glossata</taxon>
        <taxon>Ditrysia</taxon>
        <taxon>Tineoidea</taxon>
        <taxon>Psychidae</taxon>
        <taxon>Oiketicinae</taxon>
        <taxon>Eumeta</taxon>
    </lineage>
</organism>
<feature type="region of interest" description="Disordered" evidence="1">
    <location>
        <begin position="83"/>
        <end position="103"/>
    </location>
</feature>
<dbReference type="Proteomes" id="UP000299102">
    <property type="component" value="Unassembled WGS sequence"/>
</dbReference>
<comment type="caution">
    <text evidence="2">The sequence shown here is derived from an EMBL/GenBank/DDBJ whole genome shotgun (WGS) entry which is preliminary data.</text>
</comment>
<dbReference type="AlphaFoldDB" id="A0A4C1TKT2"/>
<dbReference type="EMBL" id="BGZK01005422">
    <property type="protein sequence ID" value="GBP13988.1"/>
    <property type="molecule type" value="Genomic_DNA"/>
</dbReference>
<gene>
    <name evidence="2" type="ORF">EVAR_69039_1</name>
</gene>
<evidence type="ECO:0000256" key="1">
    <source>
        <dbReference type="SAM" id="MobiDB-lite"/>
    </source>
</evidence>
<protein>
    <submittedName>
        <fullName evidence="2">Uncharacterized protein</fullName>
    </submittedName>
</protein>